<dbReference type="Proteomes" id="UP000054018">
    <property type="component" value="Unassembled WGS sequence"/>
</dbReference>
<organism evidence="1 2">
    <name type="scientific">Pisolithus microcarpus 441</name>
    <dbReference type="NCBI Taxonomy" id="765257"/>
    <lineage>
        <taxon>Eukaryota</taxon>
        <taxon>Fungi</taxon>
        <taxon>Dikarya</taxon>
        <taxon>Basidiomycota</taxon>
        <taxon>Agaricomycotina</taxon>
        <taxon>Agaricomycetes</taxon>
        <taxon>Agaricomycetidae</taxon>
        <taxon>Boletales</taxon>
        <taxon>Sclerodermatineae</taxon>
        <taxon>Pisolithaceae</taxon>
        <taxon>Pisolithus</taxon>
    </lineage>
</organism>
<gene>
    <name evidence="1" type="ORF">PISMIDRAFT_457537</name>
</gene>
<accession>A0A0C9YPK3</accession>
<dbReference type="AlphaFoldDB" id="A0A0C9YPK3"/>
<sequence>MPGFFPPFGFPEIVPTSAAFRIPASNYPLFSLCTGSMCREAICNGPIKQQSNCGS</sequence>
<proteinExistence type="predicted"/>
<reference evidence="1 2" key="1">
    <citation type="submission" date="2014-04" db="EMBL/GenBank/DDBJ databases">
        <authorList>
            <consortium name="DOE Joint Genome Institute"/>
            <person name="Kuo A."/>
            <person name="Kohler A."/>
            <person name="Costa M.D."/>
            <person name="Nagy L.G."/>
            <person name="Floudas D."/>
            <person name="Copeland A."/>
            <person name="Barry K.W."/>
            <person name="Cichocki N."/>
            <person name="Veneault-Fourrey C."/>
            <person name="LaButti K."/>
            <person name="Lindquist E.A."/>
            <person name="Lipzen A."/>
            <person name="Lundell T."/>
            <person name="Morin E."/>
            <person name="Murat C."/>
            <person name="Sun H."/>
            <person name="Tunlid A."/>
            <person name="Henrissat B."/>
            <person name="Grigoriev I.V."/>
            <person name="Hibbett D.S."/>
            <person name="Martin F."/>
            <person name="Nordberg H.P."/>
            <person name="Cantor M.N."/>
            <person name="Hua S.X."/>
        </authorList>
    </citation>
    <scope>NUCLEOTIDE SEQUENCE [LARGE SCALE GENOMIC DNA]</scope>
    <source>
        <strain evidence="1 2">441</strain>
    </source>
</reference>
<protein>
    <submittedName>
        <fullName evidence="1">Uncharacterized protein</fullName>
    </submittedName>
</protein>
<evidence type="ECO:0000313" key="2">
    <source>
        <dbReference type="Proteomes" id="UP000054018"/>
    </source>
</evidence>
<reference evidence="2" key="2">
    <citation type="submission" date="2015-01" db="EMBL/GenBank/DDBJ databases">
        <title>Evolutionary Origins and Diversification of the Mycorrhizal Mutualists.</title>
        <authorList>
            <consortium name="DOE Joint Genome Institute"/>
            <consortium name="Mycorrhizal Genomics Consortium"/>
            <person name="Kohler A."/>
            <person name="Kuo A."/>
            <person name="Nagy L.G."/>
            <person name="Floudas D."/>
            <person name="Copeland A."/>
            <person name="Barry K.W."/>
            <person name="Cichocki N."/>
            <person name="Veneault-Fourrey C."/>
            <person name="LaButti K."/>
            <person name="Lindquist E.A."/>
            <person name="Lipzen A."/>
            <person name="Lundell T."/>
            <person name="Morin E."/>
            <person name="Murat C."/>
            <person name="Riley R."/>
            <person name="Ohm R."/>
            <person name="Sun H."/>
            <person name="Tunlid A."/>
            <person name="Henrissat B."/>
            <person name="Grigoriev I.V."/>
            <person name="Hibbett D.S."/>
            <person name="Martin F."/>
        </authorList>
    </citation>
    <scope>NUCLEOTIDE SEQUENCE [LARGE SCALE GENOMIC DNA]</scope>
    <source>
        <strain evidence="2">441</strain>
    </source>
</reference>
<dbReference type="EMBL" id="KN834096">
    <property type="protein sequence ID" value="KIK12307.1"/>
    <property type="molecule type" value="Genomic_DNA"/>
</dbReference>
<dbReference type="HOGENOM" id="CLU_3033299_0_0_1"/>
<evidence type="ECO:0000313" key="1">
    <source>
        <dbReference type="EMBL" id="KIK12307.1"/>
    </source>
</evidence>
<keyword evidence="2" id="KW-1185">Reference proteome</keyword>
<name>A0A0C9YPK3_9AGAM</name>